<accession>A0AAT9HM79</accession>
<protein>
    <recommendedName>
        <fullName evidence="1">YoaR-like putative peptidoglycan binding domain-containing protein</fullName>
    </recommendedName>
</protein>
<reference evidence="2" key="1">
    <citation type="submission" date="2024-06" db="EMBL/GenBank/DDBJ databases">
        <authorList>
            <consortium name="consrtm"/>
            <person name="Uemura M."/>
            <person name="Terahara T."/>
        </authorList>
    </citation>
    <scope>NUCLEOTIDE SEQUENCE</scope>
    <source>
        <strain evidence="2">KM77-8</strain>
    </source>
</reference>
<dbReference type="AlphaFoldDB" id="A0AAT9HM79"/>
<organism evidence="2">
    <name type="scientific">Streptomyces haneummycinicus</name>
    <dbReference type="NCBI Taxonomy" id="3074435"/>
    <lineage>
        <taxon>Bacteria</taxon>
        <taxon>Bacillati</taxon>
        <taxon>Actinomycetota</taxon>
        <taxon>Actinomycetes</taxon>
        <taxon>Kitasatosporales</taxon>
        <taxon>Streptomycetaceae</taxon>
        <taxon>Streptomyces</taxon>
    </lineage>
</organism>
<dbReference type="EMBL" id="AP035768">
    <property type="protein sequence ID" value="BFO18522.1"/>
    <property type="molecule type" value="Genomic_DNA"/>
</dbReference>
<proteinExistence type="predicted"/>
<feature type="domain" description="YoaR-like putative peptidoglycan binding" evidence="1">
    <location>
        <begin position="88"/>
        <end position="187"/>
    </location>
</feature>
<name>A0AAT9HM79_9ACTN</name>
<sequence length="209" mass="21941">MRPRIPFVPRPAALPPVALAGGALAVGVGGLYLAGLLLAGGEIEAGTTVRGVDIEGLTREEAAQKLERHLVAAGPRELAVKVGDREGTVDPRRAGFAFDIQETLDRAASTGSDPVSVIGGLFRSGGEIEPVVRVEEDKARTVLGTLAKSLDQDARDGSVAFVGGRVEQTVPRTGWAMDVDASIDALRTLSCAARPTRSRCCPHMRPGRR</sequence>
<dbReference type="InterPro" id="IPR022029">
    <property type="entry name" value="YoaR-like_PG-bd"/>
</dbReference>
<gene>
    <name evidence="2" type="ORF">SHKM778_49100</name>
</gene>
<dbReference type="Pfam" id="PF12229">
    <property type="entry name" value="PG_binding_4"/>
    <property type="match status" value="1"/>
</dbReference>
<evidence type="ECO:0000259" key="1">
    <source>
        <dbReference type="Pfam" id="PF12229"/>
    </source>
</evidence>
<evidence type="ECO:0000313" key="2">
    <source>
        <dbReference type="EMBL" id="BFO18522.1"/>
    </source>
</evidence>
<reference evidence="2" key="2">
    <citation type="submission" date="2024-07" db="EMBL/GenBank/DDBJ databases">
        <title>Streptomyces haneummycinica sp. nov., a new antibiotic-producing actinobacterium isolated from marine sediment.</title>
        <authorList>
            <person name="Uemura M."/>
            <person name="Hamada M."/>
            <person name="Hirano S."/>
            <person name="Kobayashi K."/>
            <person name="Ohshiro T."/>
            <person name="Kobayashi T."/>
            <person name="Terahara T."/>
        </authorList>
    </citation>
    <scope>NUCLEOTIDE SEQUENCE</scope>
    <source>
        <strain evidence="2">KM77-8</strain>
    </source>
</reference>